<evidence type="ECO:0000313" key="2">
    <source>
        <dbReference type="EMBL" id="AFL51765.1"/>
    </source>
</evidence>
<dbReference type="KEGG" id="sfd:USDA257_c19510"/>
<dbReference type="HOGENOM" id="CLU_3333061_0_0_5"/>
<reference evidence="2 3" key="1">
    <citation type="journal article" date="2012" name="J. Bacteriol.">
        <title>Complete genome sequence of the broad-host-range strain Sinorhizobium fredii USDA257.</title>
        <authorList>
            <person name="Schuldes J."/>
            <person name="Rodriguez Orbegoso M."/>
            <person name="Schmeisser C."/>
            <person name="Krishnan H.B."/>
            <person name="Daniel R."/>
            <person name="Streit W.R."/>
        </authorList>
    </citation>
    <scope>NUCLEOTIDE SEQUENCE [LARGE SCALE GENOMIC DNA]</scope>
    <source>
        <strain evidence="2 3">USDA 257</strain>
    </source>
</reference>
<sequence length="38" mass="4211">MRPLLTERGHTAANGQMSAILTESGIRIFLLCLPRLDD</sequence>
<protein>
    <submittedName>
        <fullName evidence="2">Uncharacterized protein</fullName>
    </submittedName>
</protein>
<accession>I3X7A9</accession>
<dbReference type="Proteomes" id="UP000006180">
    <property type="component" value="Chromosome"/>
</dbReference>
<dbReference type="KEGG" id="sfd:USDA257_c31970"/>
<proteinExistence type="predicted"/>
<evidence type="ECO:0000313" key="1">
    <source>
        <dbReference type="EMBL" id="AFL50536.1"/>
    </source>
</evidence>
<evidence type="ECO:0000313" key="3">
    <source>
        <dbReference type="Proteomes" id="UP000006180"/>
    </source>
</evidence>
<gene>
    <name evidence="1" type="ORF">USDA257_c19510</name>
    <name evidence="2" type="ORF">USDA257_c31970</name>
</gene>
<name>I3X7A9_SINF2</name>
<dbReference type="EMBL" id="CP003563">
    <property type="protein sequence ID" value="AFL50536.1"/>
    <property type="molecule type" value="Genomic_DNA"/>
</dbReference>
<dbReference type="EMBL" id="CP003563">
    <property type="protein sequence ID" value="AFL51765.1"/>
    <property type="molecule type" value="Genomic_DNA"/>
</dbReference>
<organism evidence="2 3">
    <name type="scientific">Sinorhizobium fredii (strain USDA 257)</name>
    <dbReference type="NCBI Taxonomy" id="1185652"/>
    <lineage>
        <taxon>Bacteria</taxon>
        <taxon>Pseudomonadati</taxon>
        <taxon>Pseudomonadota</taxon>
        <taxon>Alphaproteobacteria</taxon>
        <taxon>Hyphomicrobiales</taxon>
        <taxon>Rhizobiaceae</taxon>
        <taxon>Sinorhizobium/Ensifer group</taxon>
        <taxon>Sinorhizobium</taxon>
    </lineage>
</organism>
<dbReference type="AlphaFoldDB" id="I3X7A9"/>